<keyword evidence="1" id="KW-0349">Heme</keyword>
<dbReference type="SUPFAM" id="SSF46626">
    <property type="entry name" value="Cytochrome c"/>
    <property type="match status" value="1"/>
</dbReference>
<dbReference type="InterPro" id="IPR036909">
    <property type="entry name" value="Cyt_c-like_dom_sf"/>
</dbReference>
<evidence type="ECO:0000259" key="5">
    <source>
        <dbReference type="Pfam" id="PF06181"/>
    </source>
</evidence>
<dbReference type="InterPro" id="IPR009056">
    <property type="entry name" value="Cyt_c-like_dom"/>
</dbReference>
<protein>
    <recommendedName>
        <fullName evidence="9">Cytochrome c domain-containing protein</fullName>
    </recommendedName>
</protein>
<keyword evidence="8" id="KW-1185">Reference proteome</keyword>
<accession>A0ABN6P4J9</accession>
<dbReference type="EMBL" id="AP025637">
    <property type="protein sequence ID" value="BDG72848.1"/>
    <property type="molecule type" value="Genomic_DNA"/>
</dbReference>
<evidence type="ECO:0000313" key="7">
    <source>
        <dbReference type="EMBL" id="BDG72848.1"/>
    </source>
</evidence>
<evidence type="ECO:0000256" key="3">
    <source>
        <dbReference type="ARBA" id="ARBA00023004"/>
    </source>
</evidence>
<feature type="domain" description="Urate oxidase N-terminal" evidence="5">
    <location>
        <begin position="4"/>
        <end position="295"/>
    </location>
</feature>
<keyword evidence="4" id="KW-0812">Transmembrane</keyword>
<dbReference type="Proteomes" id="UP000831327">
    <property type="component" value="Chromosome"/>
</dbReference>
<feature type="transmembrane region" description="Helical" evidence="4">
    <location>
        <begin position="85"/>
        <end position="102"/>
    </location>
</feature>
<feature type="transmembrane region" description="Helical" evidence="4">
    <location>
        <begin position="279"/>
        <end position="298"/>
    </location>
</feature>
<evidence type="ECO:0000259" key="6">
    <source>
        <dbReference type="Pfam" id="PF13442"/>
    </source>
</evidence>
<feature type="domain" description="Cytochrome c" evidence="6">
    <location>
        <begin position="311"/>
        <end position="386"/>
    </location>
</feature>
<dbReference type="InterPro" id="IPR010389">
    <property type="entry name" value="Urate_ox_N"/>
</dbReference>
<dbReference type="Gene3D" id="1.10.760.10">
    <property type="entry name" value="Cytochrome c-like domain"/>
    <property type="match status" value="1"/>
</dbReference>
<dbReference type="Pfam" id="PF06181">
    <property type="entry name" value="Urate_ox_N"/>
    <property type="match status" value="1"/>
</dbReference>
<evidence type="ECO:0000256" key="1">
    <source>
        <dbReference type="ARBA" id="ARBA00022617"/>
    </source>
</evidence>
<evidence type="ECO:0000256" key="4">
    <source>
        <dbReference type="SAM" id="Phobius"/>
    </source>
</evidence>
<dbReference type="RefSeq" id="WP_244407033.1">
    <property type="nucleotide sequence ID" value="NZ_AP025637.1"/>
</dbReference>
<keyword evidence="4" id="KW-0472">Membrane</keyword>
<gene>
    <name evidence="7" type="ORF">Rmf_27770</name>
</gene>
<keyword evidence="2" id="KW-0479">Metal-binding</keyword>
<evidence type="ECO:0008006" key="9">
    <source>
        <dbReference type="Google" id="ProtNLM"/>
    </source>
</evidence>
<organism evidence="7 8">
    <name type="scientific">Roseomonas fluvialis</name>
    <dbReference type="NCBI Taxonomy" id="1750527"/>
    <lineage>
        <taxon>Bacteria</taxon>
        <taxon>Pseudomonadati</taxon>
        <taxon>Pseudomonadota</taxon>
        <taxon>Alphaproteobacteria</taxon>
        <taxon>Acetobacterales</taxon>
        <taxon>Roseomonadaceae</taxon>
        <taxon>Roseomonas</taxon>
    </lineage>
</organism>
<dbReference type="Pfam" id="PF13442">
    <property type="entry name" value="Cytochrome_CBB3"/>
    <property type="match status" value="1"/>
</dbReference>
<feature type="transmembrane region" description="Helical" evidence="4">
    <location>
        <begin position="12"/>
        <end position="33"/>
    </location>
</feature>
<feature type="transmembrane region" description="Helical" evidence="4">
    <location>
        <begin position="251"/>
        <end position="272"/>
    </location>
</feature>
<keyword evidence="3" id="KW-0408">Iron</keyword>
<keyword evidence="4" id="KW-1133">Transmembrane helix</keyword>
<feature type="transmembrane region" description="Helical" evidence="4">
    <location>
        <begin position="177"/>
        <end position="196"/>
    </location>
</feature>
<sequence length="393" mass="42665">MDVAYLSEWANLLLRWLHVITGIAWIGTSFYFIGLDNQLDKPAPGNPRVAGEQWSIHGGGFYHKQKYLVAPEQLPEKLHWFKWEAYWTWISGFSLFVLIYWVQAGTYLVDPAVLAMPAWLAVLISAVMLVGGWVGYDLLCKSKHGENEVLLGAIGAGALAVVAFVACHIFGGRGAFLQVGAMTGTIMVANVAMVIIPGQRKMVAAMQAGQAPDPKYGRWGKQRSVHNTYLTLPVIFIMISPHYPMTYQSQWNWLVLLAVGLSGALVRQYFVLRQKGANPVWLPAGAAAVVALLVVLGAPQRATGGAEAPAFAEVQSIVAARCVSCHAARPTQEGIASPPKGVVMETPQQIRRWAAAMRQQVQTEAMPPGNLTEITAEERGKLLAWVAAGAPAD</sequence>
<evidence type="ECO:0000313" key="8">
    <source>
        <dbReference type="Proteomes" id="UP000831327"/>
    </source>
</evidence>
<feature type="transmembrane region" description="Helical" evidence="4">
    <location>
        <begin position="114"/>
        <end position="136"/>
    </location>
</feature>
<name>A0ABN6P4J9_9PROT</name>
<feature type="transmembrane region" description="Helical" evidence="4">
    <location>
        <begin position="228"/>
        <end position="245"/>
    </location>
</feature>
<feature type="transmembrane region" description="Helical" evidence="4">
    <location>
        <begin position="148"/>
        <end position="171"/>
    </location>
</feature>
<reference evidence="7 8" key="1">
    <citation type="journal article" date="2016" name="Microbes Environ.">
        <title>Phylogenetically diverse aerobic anoxygenic phototrophic bacteria isolated from epilithic biofilms in Tama river, Japan.</title>
        <authorList>
            <person name="Hirose S."/>
            <person name="Matsuura K."/>
            <person name="Haruta S."/>
        </authorList>
    </citation>
    <scope>NUCLEOTIDE SEQUENCE [LARGE SCALE GENOMIC DNA]</scope>
    <source>
        <strain evidence="7 8">S08</strain>
    </source>
</reference>
<evidence type="ECO:0000256" key="2">
    <source>
        <dbReference type="ARBA" id="ARBA00022723"/>
    </source>
</evidence>
<proteinExistence type="predicted"/>